<dbReference type="Proteomes" id="UP000234323">
    <property type="component" value="Unassembled WGS sequence"/>
</dbReference>
<reference evidence="1 2" key="1">
    <citation type="submission" date="2015-10" db="EMBL/GenBank/DDBJ databases">
        <title>Genome analyses suggest a sexual origin of heterokaryosis in a supposedly ancient asexual fungus.</title>
        <authorList>
            <person name="Ropars J."/>
            <person name="Sedzielewska K."/>
            <person name="Noel J."/>
            <person name="Charron P."/>
            <person name="Farinelli L."/>
            <person name="Marton T."/>
            <person name="Kruger M."/>
            <person name="Pelin A."/>
            <person name="Brachmann A."/>
            <person name="Corradi N."/>
        </authorList>
    </citation>
    <scope>NUCLEOTIDE SEQUENCE [LARGE SCALE GENOMIC DNA]</scope>
    <source>
        <strain evidence="1 2">A4</strain>
    </source>
</reference>
<sequence>MKYIMKYNKKENWNHLFEYQLALEGKVETFLTTRLQKNFKISLTKKPKCKQVILWEKRKGISQIDKITLESKTKDNSNQLSESKVKDNSNKLLNKVKDLQTGKID</sequence>
<dbReference type="EMBL" id="LLXI01002975">
    <property type="protein sequence ID" value="PKY58360.1"/>
    <property type="molecule type" value="Genomic_DNA"/>
</dbReference>
<accession>A0A2I1HHR1</accession>
<dbReference type="VEuPathDB" id="FungiDB:FUN_010227"/>
<proteinExistence type="predicted"/>
<dbReference type="AlphaFoldDB" id="A0A2I1HHR1"/>
<evidence type="ECO:0000313" key="2">
    <source>
        <dbReference type="Proteomes" id="UP000234323"/>
    </source>
</evidence>
<organism evidence="1 2">
    <name type="scientific">Rhizophagus irregularis</name>
    <dbReference type="NCBI Taxonomy" id="588596"/>
    <lineage>
        <taxon>Eukaryota</taxon>
        <taxon>Fungi</taxon>
        <taxon>Fungi incertae sedis</taxon>
        <taxon>Mucoromycota</taxon>
        <taxon>Glomeromycotina</taxon>
        <taxon>Glomeromycetes</taxon>
        <taxon>Glomerales</taxon>
        <taxon>Glomeraceae</taxon>
        <taxon>Rhizophagus</taxon>
    </lineage>
</organism>
<comment type="caution">
    <text evidence="1">The sequence shown here is derived from an EMBL/GenBank/DDBJ whole genome shotgun (WGS) entry which is preliminary data.</text>
</comment>
<keyword evidence="2" id="KW-1185">Reference proteome</keyword>
<gene>
    <name evidence="1" type="ORF">RhiirA4_480211</name>
</gene>
<name>A0A2I1HHR1_9GLOM</name>
<protein>
    <submittedName>
        <fullName evidence="1">Uncharacterized protein</fullName>
    </submittedName>
</protein>
<evidence type="ECO:0000313" key="1">
    <source>
        <dbReference type="EMBL" id="PKY58360.1"/>
    </source>
</evidence>